<dbReference type="AlphaFoldDB" id="A0A9D2S511"/>
<organism evidence="1 2">
    <name type="scientific">Candidatus Flavonifractor intestinipullorum</name>
    <dbReference type="NCBI Taxonomy" id="2838587"/>
    <lineage>
        <taxon>Bacteria</taxon>
        <taxon>Bacillati</taxon>
        <taxon>Bacillota</taxon>
        <taxon>Clostridia</taxon>
        <taxon>Eubacteriales</taxon>
        <taxon>Oscillospiraceae</taxon>
        <taxon>Flavonifractor</taxon>
    </lineage>
</organism>
<comment type="caution">
    <text evidence="1">The sequence shown here is derived from an EMBL/GenBank/DDBJ whole genome shotgun (WGS) entry which is preliminary data.</text>
</comment>
<dbReference type="InterPro" id="IPR024523">
    <property type="entry name" value="DUF3793"/>
</dbReference>
<reference evidence="1" key="2">
    <citation type="submission" date="2021-04" db="EMBL/GenBank/DDBJ databases">
        <authorList>
            <person name="Gilroy R."/>
        </authorList>
    </citation>
    <scope>NUCLEOTIDE SEQUENCE</scope>
    <source>
        <strain evidence="1">CHK189-11263</strain>
    </source>
</reference>
<gene>
    <name evidence="1" type="ORF">H9714_05310</name>
</gene>
<sequence length="185" mass="20399">MLAQHCAPALTGLAPANLVSLAPAEFPQLSTLVEGYREQLASAGVALYPMCRCRRRLLLLVGRPQALERQLTRPYVAAFLARLGYPVEKGLEACLRHLRRNLRASDGFPHEIGLFLGYPLADVLGFCALGGECAKLCGYWKVYGDVDYAKACFRRFDESRAFLCRGLREGRNLVQLLGLSPSRAA</sequence>
<evidence type="ECO:0000313" key="1">
    <source>
        <dbReference type="EMBL" id="HJB56952.1"/>
    </source>
</evidence>
<dbReference type="Pfam" id="PF12672">
    <property type="entry name" value="DUF3793"/>
    <property type="match status" value="1"/>
</dbReference>
<reference evidence="1" key="1">
    <citation type="journal article" date="2021" name="PeerJ">
        <title>Extensive microbial diversity within the chicken gut microbiome revealed by metagenomics and culture.</title>
        <authorList>
            <person name="Gilroy R."/>
            <person name="Ravi A."/>
            <person name="Getino M."/>
            <person name="Pursley I."/>
            <person name="Horton D.L."/>
            <person name="Alikhan N.F."/>
            <person name="Baker D."/>
            <person name="Gharbi K."/>
            <person name="Hall N."/>
            <person name="Watson M."/>
            <person name="Adriaenssens E.M."/>
            <person name="Foster-Nyarko E."/>
            <person name="Jarju S."/>
            <person name="Secka A."/>
            <person name="Antonio M."/>
            <person name="Oren A."/>
            <person name="Chaudhuri R.R."/>
            <person name="La Ragione R."/>
            <person name="Hildebrand F."/>
            <person name="Pallen M.J."/>
        </authorList>
    </citation>
    <scope>NUCLEOTIDE SEQUENCE</scope>
    <source>
        <strain evidence="1">CHK189-11263</strain>
    </source>
</reference>
<evidence type="ECO:0000313" key="2">
    <source>
        <dbReference type="Proteomes" id="UP000824208"/>
    </source>
</evidence>
<accession>A0A9D2S511</accession>
<protein>
    <submittedName>
        <fullName evidence="1">DUF3793 family protein</fullName>
    </submittedName>
</protein>
<proteinExistence type="predicted"/>
<dbReference type="EMBL" id="DWYC01000051">
    <property type="protein sequence ID" value="HJB56952.1"/>
    <property type="molecule type" value="Genomic_DNA"/>
</dbReference>
<name>A0A9D2S511_9FIRM</name>
<dbReference type="Proteomes" id="UP000824208">
    <property type="component" value="Unassembled WGS sequence"/>
</dbReference>